<dbReference type="EMBL" id="CP071491">
    <property type="protein sequence ID" value="QSX17204.1"/>
    <property type="molecule type" value="Genomic_DNA"/>
</dbReference>
<proteinExistence type="predicted"/>
<evidence type="ECO:0000313" key="3">
    <source>
        <dbReference type="Proteomes" id="UP000662736"/>
    </source>
</evidence>
<gene>
    <name evidence="2" type="ORF">J1G54_01085</name>
</gene>
<dbReference type="InterPro" id="IPR009057">
    <property type="entry name" value="Homeodomain-like_sf"/>
</dbReference>
<dbReference type="RefSeq" id="WP_005711943.1">
    <property type="nucleotide sequence ID" value="NZ_CBCRUP010000028.1"/>
</dbReference>
<dbReference type="AlphaFoldDB" id="A0A084EZT0"/>
<dbReference type="OrthoDB" id="8896696at2"/>
<reference evidence="2" key="1">
    <citation type="submission" date="2021-03" db="EMBL/GenBank/DDBJ databases">
        <title>Characterization of a novel Integrative Conjugative Element in Glaesserella parasuis.</title>
        <authorList>
            <person name="Hu G."/>
            <person name="Sun H."/>
        </authorList>
    </citation>
    <scope>NUCLEOTIDE SEQUENCE</scope>
    <source>
        <strain evidence="2">GHP1807</strain>
    </source>
</reference>
<dbReference type="InterPro" id="IPR014875">
    <property type="entry name" value="Mor_transcription_activator"/>
</dbReference>
<accession>A0A084EZT0</accession>
<dbReference type="GeneID" id="66617689"/>
<organism evidence="2 3">
    <name type="scientific">Glaesserella parasuis</name>
    <name type="common">Haemophilus parasuis</name>
    <dbReference type="NCBI Taxonomy" id="738"/>
    <lineage>
        <taxon>Bacteria</taxon>
        <taxon>Pseudomonadati</taxon>
        <taxon>Pseudomonadota</taxon>
        <taxon>Gammaproteobacteria</taxon>
        <taxon>Pasteurellales</taxon>
        <taxon>Pasteurellaceae</taxon>
        <taxon>Glaesserella</taxon>
    </lineage>
</organism>
<evidence type="ECO:0000259" key="1">
    <source>
        <dbReference type="Pfam" id="PF08765"/>
    </source>
</evidence>
<name>A0A084EZT0_GLAPU</name>
<evidence type="ECO:0000313" key="2">
    <source>
        <dbReference type="EMBL" id="QSX17204.1"/>
    </source>
</evidence>
<feature type="domain" description="Mor transcription activator" evidence="1">
    <location>
        <begin position="50"/>
        <end position="131"/>
    </location>
</feature>
<protein>
    <submittedName>
        <fullName evidence="2">Mor transcription activator family protein</fullName>
    </submittedName>
</protein>
<sequence length="141" mass="16528">MCEFENVEEYLPDSVREIVAVIGLPATEKFVKAFGGFSFQFSKSAKYFDKLREVLGQEDAVKLQSYMQVGEVYIPRCETALRILRNQQLYADFCHLTETDKLSGRMAIMRLCQKYQICDRTAWEVVRYYQRYKSVSQSVLF</sequence>
<dbReference type="Proteomes" id="UP000662736">
    <property type="component" value="Chromosome"/>
</dbReference>
<dbReference type="Pfam" id="PF08765">
    <property type="entry name" value="Mor"/>
    <property type="match status" value="1"/>
</dbReference>
<dbReference type="SUPFAM" id="SSF46689">
    <property type="entry name" value="Homeodomain-like"/>
    <property type="match status" value="1"/>
</dbReference>